<reference evidence="1" key="1">
    <citation type="submission" date="2021-01" db="EMBL/GenBank/DDBJ databases">
        <authorList>
            <person name="Corre E."/>
            <person name="Pelletier E."/>
            <person name="Niang G."/>
            <person name="Scheremetjew M."/>
            <person name="Finn R."/>
            <person name="Kale V."/>
            <person name="Holt S."/>
            <person name="Cochrane G."/>
            <person name="Meng A."/>
            <person name="Brown T."/>
            <person name="Cohen L."/>
        </authorList>
    </citation>
    <scope>NUCLEOTIDE SEQUENCE</scope>
    <source>
        <strain evidence="1">CCMP3328</strain>
    </source>
</reference>
<name>A0A7R9ZJK0_9STRA</name>
<evidence type="ECO:0000313" key="1">
    <source>
        <dbReference type="EMBL" id="CAD8330448.1"/>
    </source>
</evidence>
<sequence length="107" mass="11894">MDISVPCHTTTSLHNTLFESIYFEHVHATRRVVHVCGVQSAAQLSRFLSDGRSWRPPGSSSAATSPDRVFPRRAFKDGGAHSCCIDHGFACERSHRLCVEYCGPWGF</sequence>
<organism evidence="1">
    <name type="scientific">Craspedostauros australis</name>
    <dbReference type="NCBI Taxonomy" id="1486917"/>
    <lineage>
        <taxon>Eukaryota</taxon>
        <taxon>Sar</taxon>
        <taxon>Stramenopiles</taxon>
        <taxon>Ochrophyta</taxon>
        <taxon>Bacillariophyta</taxon>
        <taxon>Bacillariophyceae</taxon>
        <taxon>Bacillariophycidae</taxon>
        <taxon>Naviculales</taxon>
        <taxon>Naviculaceae</taxon>
        <taxon>Craspedostauros</taxon>
    </lineage>
</organism>
<dbReference type="AlphaFoldDB" id="A0A7R9ZJK0"/>
<proteinExistence type="predicted"/>
<dbReference type="EMBL" id="HBEF01004090">
    <property type="protein sequence ID" value="CAD8330448.1"/>
    <property type="molecule type" value="Transcribed_RNA"/>
</dbReference>
<accession>A0A7R9ZJK0</accession>
<gene>
    <name evidence="1" type="ORF">CAUS1442_LOCUS2546</name>
</gene>
<protein>
    <submittedName>
        <fullName evidence="1">Uncharacterized protein</fullName>
    </submittedName>
</protein>